<protein>
    <submittedName>
        <fullName evidence="1">Uncharacterized protein</fullName>
    </submittedName>
</protein>
<evidence type="ECO:0000313" key="1">
    <source>
        <dbReference type="EMBL" id="URL59525.1"/>
    </source>
</evidence>
<dbReference type="Proteomes" id="UP001056681">
    <property type="component" value="Chromosome"/>
</dbReference>
<dbReference type="EMBL" id="CP063231">
    <property type="protein sequence ID" value="URL59525.1"/>
    <property type="molecule type" value="Genomic_DNA"/>
</dbReference>
<evidence type="ECO:0000313" key="2">
    <source>
        <dbReference type="Proteomes" id="UP001056681"/>
    </source>
</evidence>
<name>A0ABY4T4A4_9GAMM</name>
<accession>A0ABY4T4A4</accession>
<sequence length="169" mass="17953">MDDLTRFATGGAKVLDSVKGALTDKGGADVILILDPPSSATAKTDDSPGRDVLLLVRDASGVLQKAASNSHVVPCATCGGVAGDPYGFTKIDAGHFTIVNGGGSREHWSDEYTFTYAPEKKNWFVTRVVRRVDDTITGKYKSSELTPKELGSVTFSDFDPSTLPEVTLP</sequence>
<proteinExistence type="predicted"/>
<gene>
    <name evidence="1" type="ORF">IM816_05320</name>
</gene>
<keyword evidence="2" id="KW-1185">Reference proteome</keyword>
<organism evidence="1 2">
    <name type="scientific">Luteibacter flocculans</name>
    <dbReference type="NCBI Taxonomy" id="2780091"/>
    <lineage>
        <taxon>Bacteria</taxon>
        <taxon>Pseudomonadati</taxon>
        <taxon>Pseudomonadota</taxon>
        <taxon>Gammaproteobacteria</taxon>
        <taxon>Lysobacterales</taxon>
        <taxon>Rhodanobacteraceae</taxon>
        <taxon>Luteibacter</taxon>
    </lineage>
</organism>
<dbReference type="RefSeq" id="WP_250340059.1">
    <property type="nucleotide sequence ID" value="NZ_CP063231.1"/>
</dbReference>
<reference evidence="1" key="1">
    <citation type="submission" date="2020-10" db="EMBL/GenBank/DDBJ databases">
        <title>Whole-genome sequence of Luteibacter sp. EIF3.</title>
        <authorList>
            <person name="Friedrich I."/>
            <person name="Hertel R."/>
            <person name="Daniel R."/>
        </authorList>
    </citation>
    <scope>NUCLEOTIDE SEQUENCE</scope>
    <source>
        <strain evidence="1">EIF3</strain>
    </source>
</reference>